<gene>
    <name evidence="7" type="ORF">FYJ74_08205</name>
</gene>
<keyword evidence="8" id="KW-1185">Reference proteome</keyword>
<dbReference type="InterPro" id="IPR009057">
    <property type="entry name" value="Homeodomain-like_sf"/>
</dbReference>
<dbReference type="EMBL" id="VUNH01000008">
    <property type="protein sequence ID" value="MST56011.1"/>
    <property type="molecule type" value="Genomic_DNA"/>
</dbReference>
<dbReference type="InterPro" id="IPR050204">
    <property type="entry name" value="AraC_XylS_family_regulators"/>
</dbReference>
<comment type="caution">
    <text evidence="7">The sequence shown here is derived from an EMBL/GenBank/DDBJ whole genome shotgun (WGS) entry which is preliminary data.</text>
</comment>
<dbReference type="GO" id="GO:0003700">
    <property type="term" value="F:DNA-binding transcription factor activity"/>
    <property type="evidence" value="ECO:0007669"/>
    <property type="project" value="InterPro"/>
</dbReference>
<accession>A0A6L5YCL9</accession>
<evidence type="ECO:0000256" key="2">
    <source>
        <dbReference type="ARBA" id="ARBA00023125"/>
    </source>
</evidence>
<dbReference type="PROSITE" id="PS00041">
    <property type="entry name" value="HTH_ARAC_FAMILY_1"/>
    <property type="match status" value="1"/>
</dbReference>
<dbReference type="RefSeq" id="WP_154529099.1">
    <property type="nucleotide sequence ID" value="NZ_VUNH01000008.1"/>
</dbReference>
<dbReference type="PANTHER" id="PTHR46796:SF2">
    <property type="entry name" value="TRANSCRIPTIONAL REGULATORY PROTEIN"/>
    <property type="match status" value="1"/>
</dbReference>
<evidence type="ECO:0000256" key="4">
    <source>
        <dbReference type="PROSITE-ProRule" id="PRU00169"/>
    </source>
</evidence>
<keyword evidence="2" id="KW-0238">DNA-binding</keyword>
<feature type="domain" description="Response regulatory" evidence="6">
    <location>
        <begin position="19"/>
        <end position="135"/>
    </location>
</feature>
<feature type="modified residue" description="4-aspartylphosphate" evidence="4">
    <location>
        <position position="70"/>
    </location>
</feature>
<dbReference type="SUPFAM" id="SSF52172">
    <property type="entry name" value="CheY-like"/>
    <property type="match status" value="1"/>
</dbReference>
<dbReference type="Gene3D" id="1.10.10.60">
    <property type="entry name" value="Homeodomain-like"/>
    <property type="match status" value="2"/>
</dbReference>
<dbReference type="SMART" id="SM00342">
    <property type="entry name" value="HTH_ARAC"/>
    <property type="match status" value="1"/>
</dbReference>
<dbReference type="InterPro" id="IPR001789">
    <property type="entry name" value="Sig_transdc_resp-reg_receiver"/>
</dbReference>
<dbReference type="PROSITE" id="PS50110">
    <property type="entry name" value="RESPONSE_REGULATORY"/>
    <property type="match status" value="1"/>
</dbReference>
<dbReference type="Proteomes" id="UP000473699">
    <property type="component" value="Unassembled WGS sequence"/>
</dbReference>
<feature type="domain" description="HTH araC/xylS-type" evidence="5">
    <location>
        <begin position="185"/>
        <end position="280"/>
    </location>
</feature>
<name>A0A6L5YCL9_9BACT</name>
<dbReference type="InterPro" id="IPR011006">
    <property type="entry name" value="CheY-like_superfamily"/>
</dbReference>
<dbReference type="PROSITE" id="PS01124">
    <property type="entry name" value="HTH_ARAC_FAMILY_2"/>
    <property type="match status" value="1"/>
</dbReference>
<dbReference type="InterPro" id="IPR018060">
    <property type="entry name" value="HTH_AraC"/>
</dbReference>
<evidence type="ECO:0000256" key="1">
    <source>
        <dbReference type="ARBA" id="ARBA00023015"/>
    </source>
</evidence>
<dbReference type="Pfam" id="PF12833">
    <property type="entry name" value="HTH_18"/>
    <property type="match status" value="1"/>
</dbReference>
<protein>
    <submittedName>
        <fullName evidence="7">Helix-turn-helix domain-containing protein</fullName>
    </submittedName>
</protein>
<organism evidence="7 8">
    <name type="scientific">Pyramidobacter porci</name>
    <dbReference type="NCBI Taxonomy" id="2605789"/>
    <lineage>
        <taxon>Bacteria</taxon>
        <taxon>Thermotogati</taxon>
        <taxon>Synergistota</taxon>
        <taxon>Synergistia</taxon>
        <taxon>Synergistales</taxon>
        <taxon>Dethiosulfovibrionaceae</taxon>
        <taxon>Pyramidobacter</taxon>
    </lineage>
</organism>
<evidence type="ECO:0000259" key="6">
    <source>
        <dbReference type="PROSITE" id="PS50110"/>
    </source>
</evidence>
<reference evidence="7 8" key="1">
    <citation type="submission" date="2019-08" db="EMBL/GenBank/DDBJ databases">
        <title>In-depth cultivation of the pig gut microbiome towards novel bacterial diversity and tailored functional studies.</title>
        <authorList>
            <person name="Wylensek D."/>
            <person name="Hitch T.C.A."/>
            <person name="Clavel T."/>
        </authorList>
    </citation>
    <scope>NUCLEOTIDE SEQUENCE [LARGE SCALE GENOMIC DNA]</scope>
    <source>
        <strain evidence="7 8">SM-530-WT-4B</strain>
    </source>
</reference>
<keyword evidence="3" id="KW-0804">Transcription</keyword>
<dbReference type="AlphaFoldDB" id="A0A6L5YCL9"/>
<dbReference type="GO" id="GO:0000160">
    <property type="term" value="P:phosphorelay signal transduction system"/>
    <property type="evidence" value="ECO:0007669"/>
    <property type="project" value="InterPro"/>
</dbReference>
<dbReference type="SUPFAM" id="SSF46689">
    <property type="entry name" value="Homeodomain-like"/>
    <property type="match status" value="1"/>
</dbReference>
<dbReference type="SMART" id="SM00448">
    <property type="entry name" value="REC"/>
    <property type="match status" value="1"/>
</dbReference>
<evidence type="ECO:0000313" key="7">
    <source>
        <dbReference type="EMBL" id="MST56011.1"/>
    </source>
</evidence>
<dbReference type="InterPro" id="IPR018062">
    <property type="entry name" value="HTH_AraC-typ_CS"/>
</dbReference>
<sequence>MNLESAVSALELPSIPPLRALVVEDEKLERDALVLLLRGFFPSLEIDEAGNVPEFERFARERPPDIVLLDISLPGGNGMLSLERLRREGLGAQVVVVTAYNTLANLARALEDEVASFLWKPVRAEALREAVEKCVHRRETEIRQAMRIKALEQRFKEALKELAEHGELLSASVEGVDDTECSPVRRAVAFIREEPGKASLEEAARHVGVSPGHLSRLFREEGVRFMDVLKDARMQRARTLLLSGASVRQAARESGYGNAAYFGLAFKKIFGIAPSTLRRRPVLSKENPGSSAERSQFV</sequence>
<dbReference type="CDD" id="cd17535">
    <property type="entry name" value="REC_NarL-like"/>
    <property type="match status" value="1"/>
</dbReference>
<dbReference type="Pfam" id="PF00072">
    <property type="entry name" value="Response_reg"/>
    <property type="match status" value="1"/>
</dbReference>
<evidence type="ECO:0000259" key="5">
    <source>
        <dbReference type="PROSITE" id="PS01124"/>
    </source>
</evidence>
<dbReference type="Gene3D" id="3.40.50.2300">
    <property type="match status" value="1"/>
</dbReference>
<keyword evidence="1" id="KW-0805">Transcription regulation</keyword>
<dbReference type="GO" id="GO:0043565">
    <property type="term" value="F:sequence-specific DNA binding"/>
    <property type="evidence" value="ECO:0007669"/>
    <property type="project" value="InterPro"/>
</dbReference>
<evidence type="ECO:0000256" key="3">
    <source>
        <dbReference type="ARBA" id="ARBA00023163"/>
    </source>
</evidence>
<keyword evidence="4" id="KW-0597">Phosphoprotein</keyword>
<evidence type="ECO:0000313" key="8">
    <source>
        <dbReference type="Proteomes" id="UP000473699"/>
    </source>
</evidence>
<dbReference type="PANTHER" id="PTHR46796">
    <property type="entry name" value="HTH-TYPE TRANSCRIPTIONAL ACTIVATOR RHAS-RELATED"/>
    <property type="match status" value="1"/>
</dbReference>
<dbReference type="InterPro" id="IPR058245">
    <property type="entry name" value="NreC/VraR/RcsB-like_REC"/>
</dbReference>
<proteinExistence type="predicted"/>